<evidence type="ECO:0000313" key="2">
    <source>
        <dbReference type="Proteomes" id="UP000095284"/>
    </source>
</evidence>
<dbReference type="Proteomes" id="UP000659654">
    <property type="component" value="Unassembled WGS sequence"/>
</dbReference>
<dbReference type="EMBL" id="CAJFCV020000006">
    <property type="protein sequence ID" value="CAG9131662.1"/>
    <property type="molecule type" value="Genomic_DNA"/>
</dbReference>
<organism evidence="2 4">
    <name type="scientific">Bursaphelenchus xylophilus</name>
    <name type="common">Pinewood nematode worm</name>
    <name type="synonym">Aphelenchoides xylophilus</name>
    <dbReference type="NCBI Taxonomy" id="6326"/>
    <lineage>
        <taxon>Eukaryota</taxon>
        <taxon>Metazoa</taxon>
        <taxon>Ecdysozoa</taxon>
        <taxon>Nematoda</taxon>
        <taxon>Chromadorea</taxon>
        <taxon>Rhabditida</taxon>
        <taxon>Tylenchina</taxon>
        <taxon>Tylenchomorpha</taxon>
        <taxon>Aphelenchoidea</taxon>
        <taxon>Aphelenchoididae</taxon>
        <taxon>Bursaphelenchus</taxon>
    </lineage>
</organism>
<sequence>MTVICAMCESVEDIGWPCNLQGIPYCNDDKPTLDYSTCFVKGTLANFGRALTEPNHLGERRHMTSSDDIAAS</sequence>
<accession>A0A1I7SG49</accession>
<name>A0A1I7SG49_BURXY</name>
<gene>
    <name evidence="1" type="ORF">BXYJ_LOCUS15417</name>
</gene>
<dbReference type="AlphaFoldDB" id="A0A1I7SG49"/>
<dbReference type="Proteomes" id="UP000582659">
    <property type="component" value="Unassembled WGS sequence"/>
</dbReference>
<evidence type="ECO:0000313" key="1">
    <source>
        <dbReference type="EMBL" id="CAD5235326.1"/>
    </source>
</evidence>
<proteinExistence type="predicted"/>
<protein>
    <submittedName>
        <fullName evidence="1">(pine wood nematode) hypothetical protein</fullName>
    </submittedName>
</protein>
<reference evidence="1" key="2">
    <citation type="submission" date="2020-09" db="EMBL/GenBank/DDBJ databases">
        <authorList>
            <person name="Kikuchi T."/>
        </authorList>
    </citation>
    <scope>NUCLEOTIDE SEQUENCE</scope>
    <source>
        <strain evidence="1">Ka4C1</strain>
    </source>
</reference>
<reference evidence="4" key="1">
    <citation type="submission" date="2016-11" db="UniProtKB">
        <authorList>
            <consortium name="WormBaseParasite"/>
        </authorList>
    </citation>
    <scope>IDENTIFICATION</scope>
</reference>
<keyword evidence="3" id="KW-1185">Reference proteome</keyword>
<evidence type="ECO:0000313" key="4">
    <source>
        <dbReference type="WBParaSite" id="BXY_1201300.1"/>
    </source>
</evidence>
<dbReference type="Proteomes" id="UP000095284">
    <property type="component" value="Unplaced"/>
</dbReference>
<dbReference type="EMBL" id="CAJFDI010000006">
    <property type="protein sequence ID" value="CAD5235326.1"/>
    <property type="molecule type" value="Genomic_DNA"/>
</dbReference>
<evidence type="ECO:0000313" key="3">
    <source>
        <dbReference type="Proteomes" id="UP000659654"/>
    </source>
</evidence>
<dbReference type="WBParaSite" id="BXY_1201300.1">
    <property type="protein sequence ID" value="BXY_1201300.1"/>
    <property type="gene ID" value="BXY_1201300"/>
</dbReference>